<organism evidence="1 2">
    <name type="scientific">Smallanthus sonchifolius</name>
    <dbReference type="NCBI Taxonomy" id="185202"/>
    <lineage>
        <taxon>Eukaryota</taxon>
        <taxon>Viridiplantae</taxon>
        <taxon>Streptophyta</taxon>
        <taxon>Embryophyta</taxon>
        <taxon>Tracheophyta</taxon>
        <taxon>Spermatophyta</taxon>
        <taxon>Magnoliopsida</taxon>
        <taxon>eudicotyledons</taxon>
        <taxon>Gunneridae</taxon>
        <taxon>Pentapetalae</taxon>
        <taxon>asterids</taxon>
        <taxon>campanulids</taxon>
        <taxon>Asterales</taxon>
        <taxon>Asteraceae</taxon>
        <taxon>Asteroideae</taxon>
        <taxon>Heliantheae alliance</taxon>
        <taxon>Millerieae</taxon>
        <taxon>Smallanthus</taxon>
    </lineage>
</organism>
<dbReference type="EMBL" id="CM042034">
    <property type="protein sequence ID" value="KAI3762719.1"/>
    <property type="molecule type" value="Genomic_DNA"/>
</dbReference>
<comment type="caution">
    <text evidence="1">The sequence shown here is derived from an EMBL/GenBank/DDBJ whole genome shotgun (WGS) entry which is preliminary data.</text>
</comment>
<evidence type="ECO:0000313" key="1">
    <source>
        <dbReference type="EMBL" id="KAI3762719.1"/>
    </source>
</evidence>
<dbReference type="Proteomes" id="UP001056120">
    <property type="component" value="Linkage Group LG17"/>
</dbReference>
<proteinExistence type="predicted"/>
<evidence type="ECO:0000313" key="2">
    <source>
        <dbReference type="Proteomes" id="UP001056120"/>
    </source>
</evidence>
<sequence length="181" mass="21451">MTLDKNLENKQDLSVEEQGKQRITEQDNTSEYIYDRPHFSIGLTQLESTGCDGETKQMEERNSTKKDDGNEDFVTGKVRERWEQMMKDKETDWPKRIERFILNMKRVVDWNPALMDLRGIDMVLLPMLENDHYYLIVFELKHTCISVIDNFSDAYPLVRLNDHEDYFQKDSSYKVIEALGK</sequence>
<protein>
    <submittedName>
        <fullName evidence="1">Uncharacterized protein</fullName>
    </submittedName>
</protein>
<gene>
    <name evidence="1" type="ORF">L1987_53160</name>
</gene>
<accession>A0ACB9EUU2</accession>
<name>A0ACB9EUU2_9ASTR</name>
<reference evidence="1 2" key="2">
    <citation type="journal article" date="2022" name="Mol. Ecol. Resour.">
        <title>The genomes of chicory, endive, great burdock and yacon provide insights into Asteraceae paleo-polyploidization history and plant inulin production.</title>
        <authorList>
            <person name="Fan W."/>
            <person name="Wang S."/>
            <person name="Wang H."/>
            <person name="Wang A."/>
            <person name="Jiang F."/>
            <person name="Liu H."/>
            <person name="Zhao H."/>
            <person name="Xu D."/>
            <person name="Zhang Y."/>
        </authorList>
    </citation>
    <scope>NUCLEOTIDE SEQUENCE [LARGE SCALE GENOMIC DNA]</scope>
    <source>
        <strain evidence="2">cv. Yunnan</strain>
        <tissue evidence="1">Leaves</tissue>
    </source>
</reference>
<reference evidence="2" key="1">
    <citation type="journal article" date="2022" name="Mol. Ecol. Resour.">
        <title>The genomes of chicory, endive, great burdock and yacon provide insights into Asteraceae palaeo-polyploidization history and plant inulin production.</title>
        <authorList>
            <person name="Fan W."/>
            <person name="Wang S."/>
            <person name="Wang H."/>
            <person name="Wang A."/>
            <person name="Jiang F."/>
            <person name="Liu H."/>
            <person name="Zhao H."/>
            <person name="Xu D."/>
            <person name="Zhang Y."/>
        </authorList>
    </citation>
    <scope>NUCLEOTIDE SEQUENCE [LARGE SCALE GENOMIC DNA]</scope>
    <source>
        <strain evidence="2">cv. Yunnan</strain>
    </source>
</reference>
<keyword evidence="2" id="KW-1185">Reference proteome</keyword>